<comment type="similarity">
    <text evidence="3">Belongs to the gas vesicle GvpF/GvpL family.</text>
</comment>
<evidence type="ECO:0000313" key="4">
    <source>
        <dbReference type="EMBL" id="TQL98974.1"/>
    </source>
</evidence>
<evidence type="ECO:0000256" key="2">
    <source>
        <dbReference type="ARBA" id="ARBA00035108"/>
    </source>
</evidence>
<name>A0A543CPG0_9ACTN</name>
<dbReference type="EMBL" id="VFOZ01000001">
    <property type="protein sequence ID" value="TQL98974.1"/>
    <property type="molecule type" value="Genomic_DNA"/>
</dbReference>
<evidence type="ECO:0000313" key="5">
    <source>
        <dbReference type="Proteomes" id="UP000316096"/>
    </source>
</evidence>
<evidence type="ECO:0000256" key="3">
    <source>
        <dbReference type="ARBA" id="ARBA00035643"/>
    </source>
</evidence>
<protein>
    <submittedName>
        <fullName evidence="4">Gas vesicle protein GvpL/GvpF</fullName>
    </submittedName>
</protein>
<reference evidence="4 5" key="1">
    <citation type="submission" date="2019-06" db="EMBL/GenBank/DDBJ databases">
        <title>Sequencing the genomes of 1000 actinobacteria strains.</title>
        <authorList>
            <person name="Klenk H.-P."/>
        </authorList>
    </citation>
    <scope>NUCLEOTIDE SEQUENCE [LARGE SCALE GENOMIC DNA]</scope>
    <source>
        <strain evidence="4 5">DSM 102200</strain>
    </source>
</reference>
<accession>A0A543CPG0</accession>
<dbReference type="AlphaFoldDB" id="A0A543CPG0"/>
<dbReference type="Proteomes" id="UP000316096">
    <property type="component" value="Unassembled WGS sequence"/>
</dbReference>
<dbReference type="PANTHER" id="PTHR36852:SF1">
    <property type="entry name" value="PROTEIN GVPL 2"/>
    <property type="match status" value="1"/>
</dbReference>
<dbReference type="GO" id="GO:0031412">
    <property type="term" value="P:gas vesicle organization"/>
    <property type="evidence" value="ECO:0007669"/>
    <property type="project" value="InterPro"/>
</dbReference>
<organism evidence="4 5">
    <name type="scientific">Actinoallomurus bryophytorum</name>
    <dbReference type="NCBI Taxonomy" id="1490222"/>
    <lineage>
        <taxon>Bacteria</taxon>
        <taxon>Bacillati</taxon>
        <taxon>Actinomycetota</taxon>
        <taxon>Actinomycetes</taxon>
        <taxon>Streptosporangiales</taxon>
        <taxon>Thermomonosporaceae</taxon>
        <taxon>Actinoallomurus</taxon>
    </lineage>
</organism>
<dbReference type="InterPro" id="IPR009430">
    <property type="entry name" value="GvpL/GvpF"/>
</dbReference>
<comment type="caution">
    <text evidence="4">The sequence shown here is derived from an EMBL/GenBank/DDBJ whole genome shotgun (WGS) entry which is preliminary data.</text>
</comment>
<sequence>MAETGIYVYGVSRGLSGATMARVTGVSGASVQVIEDEGLAAVTSSVSLAEFGEEALRHNLEDLGWLESTARAHHAVVDAAAEHAVTVPLGLATVYRTEERARSALRERRAEFTQALERITGRTEWGVKAYADLGLAASAAEAEEEEVAGAGPGASYLRRRSAQRHTEEEARQEILLLAERIDDELCALAADRRLHRPQDPQLSGERGWMVLNAAYLVDNERAEAFRAAVTSLAGERPEIRLQLTGPWAPYSFATEEEAWTES</sequence>
<dbReference type="PANTHER" id="PTHR36852">
    <property type="entry name" value="PROTEIN GVPL 2"/>
    <property type="match status" value="1"/>
</dbReference>
<keyword evidence="5" id="KW-1185">Reference proteome</keyword>
<dbReference type="RefSeq" id="WP_246121905.1">
    <property type="nucleotide sequence ID" value="NZ_VFOZ01000001.1"/>
</dbReference>
<evidence type="ECO:0000256" key="1">
    <source>
        <dbReference type="ARBA" id="ARBA00022987"/>
    </source>
</evidence>
<proteinExistence type="inferred from homology"/>
<keyword evidence="1" id="KW-0304">Gas vesicle</keyword>
<comment type="subcellular location">
    <subcellularLocation>
        <location evidence="2">Gas vesicle</location>
    </subcellularLocation>
</comment>
<dbReference type="GO" id="GO:0031411">
    <property type="term" value="C:gas vesicle"/>
    <property type="evidence" value="ECO:0007669"/>
    <property type="project" value="UniProtKB-SubCell"/>
</dbReference>
<gene>
    <name evidence="4" type="ORF">FB559_4627</name>
</gene>
<dbReference type="Pfam" id="PF06386">
    <property type="entry name" value="GvpL_GvpF"/>
    <property type="match status" value="1"/>
</dbReference>